<protein>
    <submittedName>
        <fullName evidence="1">Uncharacterized protein</fullName>
    </submittedName>
</protein>
<keyword evidence="2" id="KW-1185">Reference proteome</keyword>
<evidence type="ECO:0000313" key="1">
    <source>
        <dbReference type="EMBL" id="MCK8493793.1"/>
    </source>
</evidence>
<name>A0ABT0HQ68_9BACT</name>
<evidence type="ECO:0000313" key="2">
    <source>
        <dbReference type="Proteomes" id="UP001202180"/>
    </source>
</evidence>
<gene>
    <name evidence="1" type="ORF">M0L20_18145</name>
</gene>
<dbReference type="EMBL" id="JALPRF010000003">
    <property type="protein sequence ID" value="MCK8493793.1"/>
    <property type="molecule type" value="Genomic_DNA"/>
</dbReference>
<comment type="caution">
    <text evidence="1">The sequence shown here is derived from an EMBL/GenBank/DDBJ whole genome shotgun (WGS) entry which is preliminary data.</text>
</comment>
<dbReference type="RefSeq" id="WP_248478417.1">
    <property type="nucleotide sequence ID" value="NZ_JALPRF010000003.1"/>
</dbReference>
<reference evidence="1 2" key="1">
    <citation type="submission" date="2022-04" db="EMBL/GenBank/DDBJ databases">
        <title>Spirosoma sp. strain RP8 genome sequencing and assembly.</title>
        <authorList>
            <person name="Jung Y."/>
        </authorList>
    </citation>
    <scope>NUCLEOTIDE SEQUENCE [LARGE SCALE GENOMIC DNA]</scope>
    <source>
        <strain evidence="1 2">RP8</strain>
    </source>
</reference>
<accession>A0ABT0HQ68</accession>
<dbReference type="Proteomes" id="UP001202180">
    <property type="component" value="Unassembled WGS sequence"/>
</dbReference>
<proteinExistence type="predicted"/>
<organism evidence="1 2">
    <name type="scientific">Spirosoma liriopis</name>
    <dbReference type="NCBI Taxonomy" id="2937440"/>
    <lineage>
        <taxon>Bacteria</taxon>
        <taxon>Pseudomonadati</taxon>
        <taxon>Bacteroidota</taxon>
        <taxon>Cytophagia</taxon>
        <taxon>Cytophagales</taxon>
        <taxon>Cytophagaceae</taxon>
        <taxon>Spirosoma</taxon>
    </lineage>
</organism>
<sequence length="164" mass="17008">MLEQELKDLVDILAVDYKAIIGMIGNLSTLPADVTKTNLVAALTSLNTKIANAAGINDAVTATGSTWSSNKIQGSIDAAVAALVDGAPAALDTLRELAAQMTADASMLDTIAVALGKRVRVDQAQTFTPTEQQQALDNIGGVSKAQLGNPSFDLAAYYTQKKSA</sequence>